<dbReference type="PIRSF" id="PIRSF002583">
    <property type="entry name" value="Hsp90"/>
    <property type="match status" value="1"/>
</dbReference>
<dbReference type="FunFam" id="3.30.565.10:FF:000001">
    <property type="entry name" value="Heat shock protein HSP 90-alpha"/>
    <property type="match status" value="1"/>
</dbReference>
<keyword evidence="6 9" id="KW-0067">ATP-binding</keyword>
<keyword evidence="7" id="KW-0346">Stress response</keyword>
<name>A0A653CR71_CALMS</name>
<keyword evidence="13" id="KW-1185">Reference proteome</keyword>
<dbReference type="InterPro" id="IPR019805">
    <property type="entry name" value="Heat_shock_protein_90_CS"/>
</dbReference>
<dbReference type="GO" id="GO:0051082">
    <property type="term" value="F:unfolded protein binding"/>
    <property type="evidence" value="ECO:0007669"/>
    <property type="project" value="InterPro"/>
</dbReference>
<feature type="binding site" evidence="9">
    <location>
        <position position="108"/>
    </location>
    <ligand>
        <name>ATP</name>
        <dbReference type="ChEBI" id="CHEBI:30616"/>
    </ligand>
</feature>
<evidence type="ECO:0000256" key="3">
    <source>
        <dbReference type="ARBA" id="ARBA00021845"/>
    </source>
</evidence>
<proteinExistence type="inferred from homology"/>
<keyword evidence="5 9" id="KW-0547">Nucleotide-binding</keyword>
<dbReference type="InterPro" id="IPR020575">
    <property type="entry name" value="Hsp90_N"/>
</dbReference>
<dbReference type="InterPro" id="IPR020568">
    <property type="entry name" value="Ribosomal_Su5_D2-typ_SF"/>
</dbReference>
<organism evidence="12 13">
    <name type="scientific">Callosobruchus maculatus</name>
    <name type="common">Southern cowpea weevil</name>
    <name type="synonym">Pulse bruchid</name>
    <dbReference type="NCBI Taxonomy" id="64391"/>
    <lineage>
        <taxon>Eukaryota</taxon>
        <taxon>Metazoa</taxon>
        <taxon>Ecdysozoa</taxon>
        <taxon>Arthropoda</taxon>
        <taxon>Hexapoda</taxon>
        <taxon>Insecta</taxon>
        <taxon>Pterygota</taxon>
        <taxon>Neoptera</taxon>
        <taxon>Endopterygota</taxon>
        <taxon>Coleoptera</taxon>
        <taxon>Polyphaga</taxon>
        <taxon>Cucujiformia</taxon>
        <taxon>Chrysomeloidea</taxon>
        <taxon>Chrysomelidae</taxon>
        <taxon>Bruchinae</taxon>
        <taxon>Bruchini</taxon>
        <taxon>Callosobruchus</taxon>
    </lineage>
</organism>
<feature type="binding site" evidence="9">
    <location>
        <position position="94"/>
    </location>
    <ligand>
        <name>ATP</name>
        <dbReference type="ChEBI" id="CHEBI:30616"/>
    </ligand>
</feature>
<dbReference type="Pfam" id="PF00183">
    <property type="entry name" value="HSP90"/>
    <property type="match status" value="1"/>
</dbReference>
<dbReference type="InterPro" id="IPR001404">
    <property type="entry name" value="Hsp90_fam"/>
</dbReference>
<dbReference type="CDD" id="cd16927">
    <property type="entry name" value="HATPase_Hsp90-like"/>
    <property type="match status" value="1"/>
</dbReference>
<dbReference type="Proteomes" id="UP000410492">
    <property type="component" value="Unassembled WGS sequence"/>
</dbReference>
<dbReference type="PROSITE" id="PS00298">
    <property type="entry name" value="HSP90"/>
    <property type="match status" value="1"/>
</dbReference>
<dbReference type="FunFam" id="1.20.120.790:FF:000001">
    <property type="entry name" value="Heat shock protein 90 alpha"/>
    <property type="match status" value="1"/>
</dbReference>
<feature type="binding site" evidence="9">
    <location>
        <position position="43"/>
    </location>
    <ligand>
        <name>ATP</name>
        <dbReference type="ChEBI" id="CHEBI:30616"/>
    </ligand>
</feature>
<dbReference type="Gene3D" id="3.40.50.11260">
    <property type="match status" value="1"/>
</dbReference>
<dbReference type="PANTHER" id="PTHR11528">
    <property type="entry name" value="HEAT SHOCK PROTEIN 90 FAMILY MEMBER"/>
    <property type="match status" value="1"/>
</dbReference>
<evidence type="ECO:0000256" key="10">
    <source>
        <dbReference type="SAM" id="MobiDB-lite"/>
    </source>
</evidence>
<comment type="subcellular location">
    <subcellularLocation>
        <location evidence="1">Cytoplasm</location>
    </subcellularLocation>
</comment>
<feature type="domain" description="Histidine kinase/HSP90-like ATPase" evidence="11">
    <location>
        <begin position="36"/>
        <end position="190"/>
    </location>
</feature>
<dbReference type="GO" id="GO:0005737">
    <property type="term" value="C:cytoplasm"/>
    <property type="evidence" value="ECO:0007669"/>
    <property type="project" value="UniProtKB-SubCell"/>
</dbReference>
<evidence type="ECO:0000259" key="11">
    <source>
        <dbReference type="SMART" id="SM00387"/>
    </source>
</evidence>
<keyword evidence="4" id="KW-0963">Cytoplasm</keyword>
<evidence type="ECO:0000256" key="9">
    <source>
        <dbReference type="PIRSR" id="PIRSR002583-1"/>
    </source>
</evidence>
<evidence type="ECO:0000256" key="7">
    <source>
        <dbReference type="ARBA" id="ARBA00023016"/>
    </source>
</evidence>
<dbReference type="AlphaFoldDB" id="A0A653CR71"/>
<dbReference type="GO" id="GO:0140662">
    <property type="term" value="F:ATP-dependent protein folding chaperone"/>
    <property type="evidence" value="ECO:0007669"/>
    <property type="project" value="InterPro"/>
</dbReference>
<dbReference type="PRINTS" id="PR00775">
    <property type="entry name" value="HEATSHOCK90"/>
</dbReference>
<feature type="binding site" evidence="9">
    <location>
        <begin position="129"/>
        <end position="134"/>
    </location>
    <ligand>
        <name>ATP</name>
        <dbReference type="ChEBI" id="CHEBI:30616"/>
    </ligand>
</feature>
<dbReference type="Gene3D" id="1.20.120.790">
    <property type="entry name" value="Heat shock protein 90, C-terminal domain"/>
    <property type="match status" value="1"/>
</dbReference>
<dbReference type="SUPFAM" id="SSF110942">
    <property type="entry name" value="HSP90 C-terminal domain"/>
    <property type="match status" value="1"/>
</dbReference>
<reference evidence="12 13" key="1">
    <citation type="submission" date="2019-01" db="EMBL/GenBank/DDBJ databases">
        <authorList>
            <person name="Sayadi A."/>
        </authorList>
    </citation>
    <scope>NUCLEOTIDE SEQUENCE [LARGE SCALE GENOMIC DNA]</scope>
</reference>
<protein>
    <recommendedName>
        <fullName evidence="3">Heat shock protein 83</fullName>
    </recommendedName>
</protein>
<feature type="region of interest" description="Disordered" evidence="10">
    <location>
        <begin position="222"/>
        <end position="267"/>
    </location>
</feature>
<dbReference type="InterPro" id="IPR037196">
    <property type="entry name" value="HSP90_C"/>
</dbReference>
<dbReference type="NCBIfam" id="NF003555">
    <property type="entry name" value="PRK05218.1"/>
    <property type="match status" value="1"/>
</dbReference>
<feature type="region of interest" description="Disordered" evidence="10">
    <location>
        <begin position="692"/>
        <end position="722"/>
    </location>
</feature>
<dbReference type="Pfam" id="PF13589">
    <property type="entry name" value="HATPase_c_3"/>
    <property type="match status" value="1"/>
</dbReference>
<evidence type="ECO:0000256" key="8">
    <source>
        <dbReference type="ARBA" id="ARBA00023186"/>
    </source>
</evidence>
<dbReference type="HAMAP" id="MF_00505">
    <property type="entry name" value="HSP90"/>
    <property type="match status" value="1"/>
</dbReference>
<dbReference type="SUPFAM" id="SSF54211">
    <property type="entry name" value="Ribosomal protein S5 domain 2-like"/>
    <property type="match status" value="1"/>
</dbReference>
<feature type="binding site" evidence="9">
    <location>
        <begin position="109"/>
        <end position="110"/>
    </location>
    <ligand>
        <name>ATP</name>
        <dbReference type="ChEBI" id="CHEBI:30616"/>
    </ligand>
</feature>
<comment type="similarity">
    <text evidence="2">Belongs to the heat shock protein 90 family.</text>
</comment>
<dbReference type="Gene3D" id="3.30.565.10">
    <property type="entry name" value="Histidine kinase-like ATPase, C-terminal domain"/>
    <property type="match status" value="1"/>
</dbReference>
<dbReference type="FunFam" id="3.30.230.80:FF:000001">
    <property type="entry name" value="Heat shock protein 90 alpha"/>
    <property type="match status" value="1"/>
</dbReference>
<feature type="binding site" evidence="9">
    <location>
        <position position="102"/>
    </location>
    <ligand>
        <name>ATP</name>
        <dbReference type="ChEBI" id="CHEBI:30616"/>
    </ligand>
</feature>
<evidence type="ECO:0000256" key="1">
    <source>
        <dbReference type="ARBA" id="ARBA00004496"/>
    </source>
</evidence>
<dbReference type="GO" id="GO:0005524">
    <property type="term" value="F:ATP binding"/>
    <property type="evidence" value="ECO:0007669"/>
    <property type="project" value="UniProtKB-KW"/>
</dbReference>
<evidence type="ECO:0000256" key="6">
    <source>
        <dbReference type="ARBA" id="ARBA00022840"/>
    </source>
</evidence>
<feature type="binding site" evidence="9">
    <location>
        <position position="89"/>
    </location>
    <ligand>
        <name>ATP</name>
        <dbReference type="ChEBI" id="CHEBI:30616"/>
    </ligand>
</feature>
<dbReference type="GO" id="GO:0016887">
    <property type="term" value="F:ATP hydrolysis activity"/>
    <property type="evidence" value="ECO:0007669"/>
    <property type="project" value="InterPro"/>
</dbReference>
<evidence type="ECO:0000256" key="4">
    <source>
        <dbReference type="ARBA" id="ARBA00022490"/>
    </source>
</evidence>
<keyword evidence="8" id="KW-0143">Chaperone</keyword>
<dbReference type="SUPFAM" id="SSF55874">
    <property type="entry name" value="ATPase domain of HSP90 chaperone/DNA topoisomerase II/histidine kinase"/>
    <property type="match status" value="1"/>
</dbReference>
<gene>
    <name evidence="12" type="ORF">CALMAC_LOCUS11046</name>
</gene>
<feature type="binding site" evidence="9">
    <location>
        <position position="47"/>
    </location>
    <ligand>
        <name>ATP</name>
        <dbReference type="ChEBI" id="CHEBI:30616"/>
    </ligand>
</feature>
<feature type="binding site" evidence="9">
    <location>
        <position position="390"/>
    </location>
    <ligand>
        <name>ATP</name>
        <dbReference type="ChEBI" id="CHEBI:30616"/>
    </ligand>
</feature>
<feature type="binding site" evidence="9">
    <location>
        <position position="180"/>
    </location>
    <ligand>
        <name>ATP</name>
        <dbReference type="ChEBI" id="CHEBI:30616"/>
    </ligand>
</feature>
<dbReference type="InterPro" id="IPR003594">
    <property type="entry name" value="HATPase_dom"/>
</dbReference>
<evidence type="ECO:0000313" key="12">
    <source>
        <dbReference type="EMBL" id="VEN50199.1"/>
    </source>
</evidence>
<accession>A0A653CR71</accession>
<evidence type="ECO:0000256" key="2">
    <source>
        <dbReference type="ARBA" id="ARBA00008239"/>
    </source>
</evidence>
<dbReference type="InterPro" id="IPR036890">
    <property type="entry name" value="HATPase_C_sf"/>
</dbReference>
<dbReference type="SMART" id="SM00387">
    <property type="entry name" value="HATPase_c"/>
    <property type="match status" value="1"/>
</dbReference>
<dbReference type="OrthoDB" id="5426351at2759"/>
<feature type="compositionally biased region" description="Basic and acidic residues" evidence="10">
    <location>
        <begin position="233"/>
        <end position="251"/>
    </location>
</feature>
<dbReference type="EMBL" id="CAACVG010008533">
    <property type="protein sequence ID" value="VEN50199.1"/>
    <property type="molecule type" value="Genomic_DNA"/>
</dbReference>
<evidence type="ECO:0000256" key="5">
    <source>
        <dbReference type="ARBA" id="ARBA00022741"/>
    </source>
</evidence>
<dbReference type="GO" id="GO:0101031">
    <property type="term" value="C:protein folding chaperone complex"/>
    <property type="evidence" value="ECO:0007669"/>
    <property type="project" value="UniProtKB-ARBA"/>
</dbReference>
<sequence length="722" mass="82653">MPEATMETQGGEVETFAFQAEIAQLMSLIINTFYSNKEIFLRELISNSSDALDKIRYQSLTNPSCLDSGRDLQIKIIPNKSEGTLTIIDTGIGMTKADLVNNLGTIAKSGTKAFMEALQAGADISMIGQFGVGFYSAYLVADKVTVTSKHNDDEQYIWESSAGGSFTIRPDSGEPLGRGTKIVLHIKEDQTEFLEENKIKEIVKKHSQFIGYPIKLMVEKEREKELSDDEAEEEKKEGEEEKDKDKPKIEDVGEDEDEDKKDEKKKKKTIKEKYTDEEELNKTKPIWTRNPDDISQEEYGEFYKSLTNDWEDHLAVKHFSVEGQLEFRALLFVPRRVPFDLFENKKKKNNIKLYVRRVFIMDNCEDLIPEYLNFIKGVVDSEDLPLNISREMLQQNKILKVIRKNLVKKCLELFEELSEDKDLYKKFYEQFSKNMKLGIHEDTQNRAKLADLLRYHTSASGDESCSLKDYVSRMKENQKHIYFITGENKEQVAHSAFVERVKKRGFEVVYMTEPIDEYVVQQLKEYDGKPLVSVTKEGLELPEDEEEKKKREEDKAKFEGLCKVMKSILDNKVEKVVVSNRLVESPCCIVTSQYGWTANMERIMKAQALRDTSTMGYMAAKKHLEINPDHPIIDNLRQKAEADKNDKAVKDLVILLFETALLSSGFTLDEPQVHASRIYRMIKLGLGIDEEESMLTDETPSGDAPAAEGGDAEDASRMEEVD</sequence>
<dbReference type="Gene3D" id="3.30.230.80">
    <property type="match status" value="1"/>
</dbReference>
<evidence type="ECO:0000313" key="13">
    <source>
        <dbReference type="Proteomes" id="UP000410492"/>
    </source>
</evidence>
<dbReference type="FunFam" id="3.40.50.11260:FF:000001">
    <property type="entry name" value="Heat shock protein 90 alpha"/>
    <property type="match status" value="1"/>
</dbReference>